<evidence type="ECO:0000256" key="1">
    <source>
        <dbReference type="SAM" id="MobiDB-lite"/>
    </source>
</evidence>
<dbReference type="InterPro" id="IPR036322">
    <property type="entry name" value="WD40_repeat_dom_sf"/>
</dbReference>
<name>A0A1Z5K539_FISSO</name>
<feature type="region of interest" description="Disordered" evidence="1">
    <location>
        <begin position="71"/>
        <end position="119"/>
    </location>
</feature>
<dbReference type="AlphaFoldDB" id="A0A1Z5K539"/>
<feature type="domain" description="BEACH" evidence="2">
    <location>
        <begin position="335"/>
        <end position="622"/>
    </location>
</feature>
<dbReference type="InterPro" id="IPR011993">
    <property type="entry name" value="PH-like_dom_sf"/>
</dbReference>
<dbReference type="PANTHER" id="PTHR13743:SF123">
    <property type="entry name" value="PROTEIN FAN"/>
    <property type="match status" value="1"/>
</dbReference>
<dbReference type="InParanoid" id="A0A1Z5K539"/>
<comment type="caution">
    <text evidence="4">The sequence shown here is derived from an EMBL/GenBank/DDBJ whole genome shotgun (WGS) entry which is preliminary data.</text>
</comment>
<dbReference type="InterPro" id="IPR000409">
    <property type="entry name" value="BEACH_dom"/>
</dbReference>
<dbReference type="OrthoDB" id="26681at2759"/>
<dbReference type="SMART" id="SM00320">
    <property type="entry name" value="WD40"/>
    <property type="match status" value="3"/>
</dbReference>
<feature type="compositionally biased region" description="Basic and acidic residues" evidence="1">
    <location>
        <begin position="639"/>
        <end position="649"/>
    </location>
</feature>
<dbReference type="Gene3D" id="2.30.29.30">
    <property type="entry name" value="Pleckstrin-homology domain (PH domain)/Phosphotyrosine-binding domain (PTB)"/>
    <property type="match status" value="1"/>
</dbReference>
<dbReference type="SUPFAM" id="SSF50729">
    <property type="entry name" value="PH domain-like"/>
    <property type="match status" value="1"/>
</dbReference>
<evidence type="ECO:0000259" key="3">
    <source>
        <dbReference type="PROSITE" id="PS51783"/>
    </source>
</evidence>
<dbReference type="Pfam" id="PF00400">
    <property type="entry name" value="WD40"/>
    <property type="match status" value="1"/>
</dbReference>
<dbReference type="InterPro" id="IPR023362">
    <property type="entry name" value="PH-BEACH_dom"/>
</dbReference>
<proteinExistence type="predicted"/>
<organism evidence="4 5">
    <name type="scientific">Fistulifera solaris</name>
    <name type="common">Oleaginous diatom</name>
    <dbReference type="NCBI Taxonomy" id="1519565"/>
    <lineage>
        <taxon>Eukaryota</taxon>
        <taxon>Sar</taxon>
        <taxon>Stramenopiles</taxon>
        <taxon>Ochrophyta</taxon>
        <taxon>Bacillariophyta</taxon>
        <taxon>Bacillariophyceae</taxon>
        <taxon>Bacillariophycidae</taxon>
        <taxon>Naviculales</taxon>
        <taxon>Naviculaceae</taxon>
        <taxon>Fistulifera</taxon>
    </lineage>
</organism>
<dbReference type="PANTHER" id="PTHR13743">
    <property type="entry name" value="BEIGE/BEACH-RELATED"/>
    <property type="match status" value="1"/>
</dbReference>
<dbReference type="SUPFAM" id="SSF81837">
    <property type="entry name" value="BEACH domain"/>
    <property type="match status" value="1"/>
</dbReference>
<protein>
    <recommendedName>
        <fullName evidence="6">BEACH domain-containing protein</fullName>
    </recommendedName>
</protein>
<evidence type="ECO:0000313" key="5">
    <source>
        <dbReference type="Proteomes" id="UP000198406"/>
    </source>
</evidence>
<dbReference type="Pfam" id="PF02138">
    <property type="entry name" value="Beach"/>
    <property type="match status" value="1"/>
</dbReference>
<dbReference type="PROSITE" id="PS50197">
    <property type="entry name" value="BEACH"/>
    <property type="match status" value="1"/>
</dbReference>
<dbReference type="InterPro" id="IPR001680">
    <property type="entry name" value="WD40_rpt"/>
</dbReference>
<feature type="compositionally biased region" description="Basic and acidic residues" evidence="1">
    <location>
        <begin position="656"/>
        <end position="665"/>
    </location>
</feature>
<evidence type="ECO:0000259" key="2">
    <source>
        <dbReference type="PROSITE" id="PS50197"/>
    </source>
</evidence>
<dbReference type="InterPro" id="IPR036372">
    <property type="entry name" value="BEACH_dom_sf"/>
</dbReference>
<sequence length="1124" mass="124148">MTLWFLSGKSDYQNRANPPLKDIVKLLYPNKSASQPQKSDNRTRFSQLLLEHGEKSLQDWAVVAKSSPVSLSSLQSPSSGPTHSIHWAQSTTNDAPKKQSSRRKKQQDTSKDASPTAHMNALPGRLHLCSRSLVFEPNSTAYPIVRCPFNKLQEEPAGRDKVVEWIAKKHIAIHSVIAPFQTVNHAVHFRIEFLHSSVDTLLQHTGELYEICQKQSHHQLAQLEATSLKVPPVMDPTMLRVREQLVTSPVPCQWMTPLQSTDGVLLVTNERFTFQSSFGTSSFWYLDQVAATARRYCGLRDCALEVYWQNGTSTLLALERRHEREQVLRHLHQVPCVTNREFVFQVLKAWQTKEISNFEYLLALNSAAGRTFHDLSRYPVFPWVLRDFTSSKLDLTNPSAYRDMTKPIGALNEERLEYFRNRMLGMHDMGEDFLYGTHYSAPGYVLYYLVRSMPEHMLCLQNGKFDAPDRMFHSIEQCYQCVLTNHADVKELIPEFYSQDFDFLINARGLQLGATQNGDHVNDVQLPTWARSARDFLRKHREALESDICTKMLPKWIDLIFGYKSRGDAAKEASNLFHHTAYLGPHDLAAMQSAKDRFQAELQATEFGIVPDMLFIGPHPAQIDKFSEECVSQDIGRTTSREDSSREAWELLDPPSSHDDRHADAVPDLVVESPEQEEIESTLSMDRNDPFGVSNEDVETLAREAQVPTPTSDDSTIHKPSPPNPIMSDVGVAITKWDMQILERRQLHNDSVSGCALLLGALENSKSVLVTTSLDGGLKVHSMLLETASMDPKDLIASTLSRFAMINRKQTSLSSGSSKLVEYRSHSTRDPLASLVLALDGSGGAVAFAGGHDDVVLAYGINSACAVASVYSHRDAVTGLDLIPRSPFDTGNTLWLETATHILISGSWDATVKVWSVAVSGGETVAVNREPLAELFDAASSIVCVAAISIPTGGILVSAGCADGSFCVWNIHSDGVQVVIHNEPAKRGSGPCSVVKWVSSGGALHMFAAFSTGKVAAYSLVEGVRLERRNAVSVGVPILSLAYADGFILVGCADGGLRLIPLRQGCYFEAKPTLWPAVNNKSSPAISNISLSYTNSASKDDEVRCVCCTGGADGSVALFELRKA</sequence>
<evidence type="ECO:0000313" key="4">
    <source>
        <dbReference type="EMBL" id="GAX21336.1"/>
    </source>
</evidence>
<dbReference type="Pfam" id="PF25400">
    <property type="entry name" value="PH_FAN"/>
    <property type="match status" value="1"/>
</dbReference>
<dbReference type="SMART" id="SM01026">
    <property type="entry name" value="Beach"/>
    <property type="match status" value="1"/>
</dbReference>
<gene>
    <name evidence="4" type="ORF">FisN_1Lh173</name>
</gene>
<dbReference type="SUPFAM" id="SSF50978">
    <property type="entry name" value="WD40 repeat-like"/>
    <property type="match status" value="1"/>
</dbReference>
<reference evidence="4 5" key="1">
    <citation type="journal article" date="2015" name="Plant Cell">
        <title>Oil accumulation by the oleaginous diatom Fistulifera solaris as revealed by the genome and transcriptome.</title>
        <authorList>
            <person name="Tanaka T."/>
            <person name="Maeda Y."/>
            <person name="Veluchamy A."/>
            <person name="Tanaka M."/>
            <person name="Abida H."/>
            <person name="Marechal E."/>
            <person name="Bowler C."/>
            <person name="Muto M."/>
            <person name="Sunaga Y."/>
            <person name="Tanaka M."/>
            <person name="Yoshino T."/>
            <person name="Taniguchi T."/>
            <person name="Fukuda Y."/>
            <person name="Nemoto M."/>
            <person name="Matsumoto M."/>
            <person name="Wong P.S."/>
            <person name="Aburatani S."/>
            <person name="Fujibuchi W."/>
        </authorList>
    </citation>
    <scope>NUCLEOTIDE SEQUENCE [LARGE SCALE GENOMIC DNA]</scope>
    <source>
        <strain evidence="4 5">JPCC DA0580</strain>
    </source>
</reference>
<dbReference type="PROSITE" id="PS51783">
    <property type="entry name" value="PH_BEACH"/>
    <property type="match status" value="1"/>
</dbReference>
<dbReference type="InterPro" id="IPR057496">
    <property type="entry name" value="FAN-like_PH"/>
</dbReference>
<accession>A0A1Z5K539</accession>
<feature type="domain" description="BEACH-type PH" evidence="3">
    <location>
        <begin position="241"/>
        <end position="332"/>
    </location>
</feature>
<keyword evidence="5" id="KW-1185">Reference proteome</keyword>
<dbReference type="InterPro" id="IPR015943">
    <property type="entry name" value="WD40/YVTN_repeat-like_dom_sf"/>
</dbReference>
<dbReference type="Proteomes" id="UP000198406">
    <property type="component" value="Unassembled WGS sequence"/>
</dbReference>
<evidence type="ECO:0008006" key="6">
    <source>
        <dbReference type="Google" id="ProtNLM"/>
    </source>
</evidence>
<dbReference type="Gene3D" id="2.130.10.10">
    <property type="entry name" value="YVTN repeat-like/Quinoprotein amine dehydrogenase"/>
    <property type="match status" value="1"/>
</dbReference>
<dbReference type="CDD" id="cd06071">
    <property type="entry name" value="Beach"/>
    <property type="match status" value="1"/>
</dbReference>
<dbReference type="InterPro" id="IPR050865">
    <property type="entry name" value="BEACH_Domain"/>
</dbReference>
<feature type="region of interest" description="Disordered" evidence="1">
    <location>
        <begin position="632"/>
        <end position="726"/>
    </location>
</feature>
<dbReference type="EMBL" id="BDSP01000162">
    <property type="protein sequence ID" value="GAX21336.1"/>
    <property type="molecule type" value="Genomic_DNA"/>
</dbReference>
<dbReference type="Gene3D" id="1.10.1540.10">
    <property type="entry name" value="BEACH domain"/>
    <property type="match status" value="1"/>
</dbReference>